<gene>
    <name evidence="2" type="ORF">E2C01_083926</name>
</gene>
<keyword evidence="3" id="KW-1185">Reference proteome</keyword>
<proteinExistence type="predicted"/>
<feature type="compositionally biased region" description="Polar residues" evidence="1">
    <location>
        <begin position="1"/>
        <end position="10"/>
    </location>
</feature>
<evidence type="ECO:0000313" key="3">
    <source>
        <dbReference type="Proteomes" id="UP000324222"/>
    </source>
</evidence>
<dbReference type="AlphaFoldDB" id="A0A5B7J7V0"/>
<accession>A0A5B7J7V0</accession>
<sequence length="80" mass="9251">MSGLLTTPTCRQIVREEEEEEEEEEESNVNERNKSKKTSATRTANSHSTSEQRNLTNARRKHRSGQHAHFTGDNLHIFRS</sequence>
<comment type="caution">
    <text evidence="2">The sequence shown here is derived from an EMBL/GenBank/DDBJ whole genome shotgun (WGS) entry which is preliminary data.</text>
</comment>
<reference evidence="2 3" key="1">
    <citation type="submission" date="2019-05" db="EMBL/GenBank/DDBJ databases">
        <title>Another draft genome of Portunus trituberculatus and its Hox gene families provides insights of decapod evolution.</title>
        <authorList>
            <person name="Jeong J.-H."/>
            <person name="Song I."/>
            <person name="Kim S."/>
            <person name="Choi T."/>
            <person name="Kim D."/>
            <person name="Ryu S."/>
            <person name="Kim W."/>
        </authorList>
    </citation>
    <scope>NUCLEOTIDE SEQUENCE [LARGE SCALE GENOMIC DNA]</scope>
    <source>
        <tissue evidence="2">Muscle</tissue>
    </source>
</reference>
<protein>
    <submittedName>
        <fullName evidence="2">Uncharacterized protein</fullName>
    </submittedName>
</protein>
<dbReference type="Proteomes" id="UP000324222">
    <property type="component" value="Unassembled WGS sequence"/>
</dbReference>
<name>A0A5B7J7V0_PORTR</name>
<dbReference type="EMBL" id="VSRR010079605">
    <property type="protein sequence ID" value="MPC88998.1"/>
    <property type="molecule type" value="Genomic_DNA"/>
</dbReference>
<evidence type="ECO:0000256" key="1">
    <source>
        <dbReference type="SAM" id="MobiDB-lite"/>
    </source>
</evidence>
<feature type="compositionally biased region" description="Acidic residues" evidence="1">
    <location>
        <begin position="16"/>
        <end position="28"/>
    </location>
</feature>
<feature type="compositionally biased region" description="Polar residues" evidence="1">
    <location>
        <begin position="40"/>
        <end position="57"/>
    </location>
</feature>
<evidence type="ECO:0000313" key="2">
    <source>
        <dbReference type="EMBL" id="MPC88998.1"/>
    </source>
</evidence>
<feature type="region of interest" description="Disordered" evidence="1">
    <location>
        <begin position="1"/>
        <end position="80"/>
    </location>
</feature>
<organism evidence="2 3">
    <name type="scientific">Portunus trituberculatus</name>
    <name type="common">Swimming crab</name>
    <name type="synonym">Neptunus trituberculatus</name>
    <dbReference type="NCBI Taxonomy" id="210409"/>
    <lineage>
        <taxon>Eukaryota</taxon>
        <taxon>Metazoa</taxon>
        <taxon>Ecdysozoa</taxon>
        <taxon>Arthropoda</taxon>
        <taxon>Crustacea</taxon>
        <taxon>Multicrustacea</taxon>
        <taxon>Malacostraca</taxon>
        <taxon>Eumalacostraca</taxon>
        <taxon>Eucarida</taxon>
        <taxon>Decapoda</taxon>
        <taxon>Pleocyemata</taxon>
        <taxon>Brachyura</taxon>
        <taxon>Eubrachyura</taxon>
        <taxon>Portunoidea</taxon>
        <taxon>Portunidae</taxon>
        <taxon>Portuninae</taxon>
        <taxon>Portunus</taxon>
    </lineage>
</organism>